<organism evidence="2 3">
    <name type="scientific">Pseudooceanicola nanhaiensis</name>
    <dbReference type="NCBI Taxonomy" id="375761"/>
    <lineage>
        <taxon>Bacteria</taxon>
        <taxon>Pseudomonadati</taxon>
        <taxon>Pseudomonadota</taxon>
        <taxon>Alphaproteobacteria</taxon>
        <taxon>Rhodobacterales</taxon>
        <taxon>Paracoccaceae</taxon>
        <taxon>Pseudooceanicola</taxon>
    </lineage>
</organism>
<dbReference type="Pfam" id="PF04230">
    <property type="entry name" value="PS_pyruv_trans"/>
    <property type="match status" value="1"/>
</dbReference>
<evidence type="ECO:0000259" key="1">
    <source>
        <dbReference type="Pfam" id="PF04230"/>
    </source>
</evidence>
<name>A0A917T9H6_9RHOB</name>
<feature type="domain" description="Polysaccharide pyruvyl transferase" evidence="1">
    <location>
        <begin position="13"/>
        <end position="326"/>
    </location>
</feature>
<dbReference type="RefSeq" id="WP_169739189.1">
    <property type="nucleotide sequence ID" value="NZ_BMLF01000007.1"/>
</dbReference>
<dbReference type="PANTHER" id="PTHR36836:SF1">
    <property type="entry name" value="COLANIC ACID BIOSYNTHESIS PROTEIN WCAK"/>
    <property type="match status" value="1"/>
</dbReference>
<keyword evidence="3" id="KW-1185">Reference proteome</keyword>
<dbReference type="InterPro" id="IPR007345">
    <property type="entry name" value="Polysacch_pyruvyl_Trfase"/>
</dbReference>
<evidence type="ECO:0000313" key="2">
    <source>
        <dbReference type="EMBL" id="GGM15386.1"/>
    </source>
</evidence>
<accession>A0A917T9H6</accession>
<comment type="caution">
    <text evidence="2">The sequence shown here is derived from an EMBL/GenBank/DDBJ whole genome shotgun (WGS) entry which is preliminary data.</text>
</comment>
<evidence type="ECO:0000313" key="3">
    <source>
        <dbReference type="Proteomes" id="UP000649829"/>
    </source>
</evidence>
<proteinExistence type="predicted"/>
<protein>
    <recommendedName>
        <fullName evidence="1">Polysaccharide pyruvyl transferase domain-containing protein</fullName>
    </recommendedName>
</protein>
<reference evidence="2" key="1">
    <citation type="journal article" date="2014" name="Int. J. Syst. Evol. Microbiol.">
        <title>Complete genome sequence of Corynebacterium casei LMG S-19264T (=DSM 44701T), isolated from a smear-ripened cheese.</title>
        <authorList>
            <consortium name="US DOE Joint Genome Institute (JGI-PGF)"/>
            <person name="Walter F."/>
            <person name="Albersmeier A."/>
            <person name="Kalinowski J."/>
            <person name="Ruckert C."/>
        </authorList>
    </citation>
    <scope>NUCLEOTIDE SEQUENCE</scope>
    <source>
        <strain evidence="2">CGMCC 1.6293</strain>
    </source>
</reference>
<gene>
    <name evidence="2" type="ORF">GCM10011534_41830</name>
</gene>
<sequence length="394" mass="39970">MKIVQFGLCHSPNLGDGVIAECLAHGLRARATGAEVVHVDISGRQARGATTIRNRRLVLAVLEALPRPLRHALARRRLNAMIDGVEGRWRAAARADLAVIGGGQLFSDANLNFPVKIGRAAGMIAEAGTPLAVHAVGVSRNWSAEGTALFAKVLGCDLRTVGCRDAASAEAWRAQMPGGPAPGLTADPGLLAADCYGAPGDAPRGIGLCITDFALLAHHADQDIAGGAAGPAFYGSLAAALAGAGHEVTLFTNGAAEDEAELARLARSAALALLLSAGQVRIAPAAASPAALARRIAGFEAVIAHRLHACILAYSYGRPIVGLGWDRKLQAFFGSVGLEGSFSADAAIDGAGVVRMVDAALSAGIAPETHAKAIAAAWDGVDALLACVSPPGAG</sequence>
<reference evidence="2" key="2">
    <citation type="submission" date="2020-09" db="EMBL/GenBank/DDBJ databases">
        <authorList>
            <person name="Sun Q."/>
            <person name="Zhou Y."/>
        </authorList>
    </citation>
    <scope>NUCLEOTIDE SEQUENCE</scope>
    <source>
        <strain evidence="2">CGMCC 1.6293</strain>
    </source>
</reference>
<dbReference type="EMBL" id="BMLF01000007">
    <property type="protein sequence ID" value="GGM15386.1"/>
    <property type="molecule type" value="Genomic_DNA"/>
</dbReference>
<dbReference type="AlphaFoldDB" id="A0A917T9H6"/>
<dbReference type="Proteomes" id="UP000649829">
    <property type="component" value="Unassembled WGS sequence"/>
</dbReference>
<dbReference type="PANTHER" id="PTHR36836">
    <property type="entry name" value="COLANIC ACID BIOSYNTHESIS PROTEIN WCAK"/>
    <property type="match status" value="1"/>
</dbReference>